<evidence type="ECO:0000313" key="1">
    <source>
        <dbReference type="EMBL" id="TXE27334.1"/>
    </source>
</evidence>
<name>A0A5C7BWK3_SERMA</name>
<proteinExistence type="predicted"/>
<sequence length="191" mass="20595">MSEAGEGVMGMLTLLPLLASLTGQPVVPGGLEKCQSEQAPTLRLACYDALARFRHAPAQQQARDSGFQMTTDPAQGDRVLIRTLPSVGIITVSCQSGITRLSVRPATPWQGDTVKADVDGEPASGNWFVRDQGQLLEFARGLPAINELRHWFGHQSLALSNAHGQAIYLPLDGLESAIRPLRQQCRWGGPS</sequence>
<dbReference type="Proteomes" id="UP000321126">
    <property type="component" value="Unassembled WGS sequence"/>
</dbReference>
<dbReference type="InterPro" id="IPR017738">
    <property type="entry name" value="T6SS-assoc_VCA0118"/>
</dbReference>
<dbReference type="Pfam" id="PF11319">
    <property type="entry name" value="VasI"/>
    <property type="match status" value="1"/>
</dbReference>
<dbReference type="AlphaFoldDB" id="A0A5C7BWK3"/>
<gene>
    <name evidence="1" type="ORF">FOT62_22455</name>
</gene>
<dbReference type="EMBL" id="VOUQ01000018">
    <property type="protein sequence ID" value="TXE27334.1"/>
    <property type="molecule type" value="Genomic_DNA"/>
</dbReference>
<protein>
    <submittedName>
        <fullName evidence="1">Type VI secretion system-associated protein TagO</fullName>
    </submittedName>
</protein>
<organism evidence="1 2">
    <name type="scientific">Serratia marcescens</name>
    <dbReference type="NCBI Taxonomy" id="615"/>
    <lineage>
        <taxon>Bacteria</taxon>
        <taxon>Pseudomonadati</taxon>
        <taxon>Pseudomonadota</taxon>
        <taxon>Gammaproteobacteria</taxon>
        <taxon>Enterobacterales</taxon>
        <taxon>Yersiniaceae</taxon>
        <taxon>Serratia</taxon>
    </lineage>
</organism>
<reference evidence="1 2" key="1">
    <citation type="submission" date="2019-07" db="EMBL/GenBank/DDBJ databases">
        <title>Serratia strains were isolated from fresh produce.</title>
        <authorList>
            <person name="Cho G.-S."/>
            <person name="Stein M."/>
            <person name="Lee W."/>
            <person name="Suh S.H."/>
            <person name="Franz C.M.A.P."/>
        </authorList>
    </citation>
    <scope>NUCLEOTIDE SEQUENCE [LARGE SCALE GENOMIC DNA]</scope>
    <source>
        <strain evidence="1 2">S16</strain>
    </source>
</reference>
<evidence type="ECO:0000313" key="2">
    <source>
        <dbReference type="Proteomes" id="UP000321126"/>
    </source>
</evidence>
<comment type="caution">
    <text evidence="1">The sequence shown here is derived from an EMBL/GenBank/DDBJ whole genome shotgun (WGS) entry which is preliminary data.</text>
</comment>
<accession>A0A5C7BWK3</accession>